<dbReference type="Proteomes" id="UP000467840">
    <property type="component" value="Chromosome 3"/>
</dbReference>
<feature type="region of interest" description="Disordered" evidence="3">
    <location>
        <begin position="1"/>
        <end position="23"/>
    </location>
</feature>
<dbReference type="PROSITE" id="PS51542">
    <property type="entry name" value="FYRN"/>
    <property type="match status" value="1"/>
</dbReference>
<dbReference type="Pfam" id="PF05964">
    <property type="entry name" value="FYRN"/>
    <property type="match status" value="1"/>
</dbReference>
<gene>
    <name evidence="4" type="ORF">GH714_022966</name>
</gene>
<evidence type="ECO:0000313" key="5">
    <source>
        <dbReference type="Proteomes" id="UP000467840"/>
    </source>
</evidence>
<dbReference type="PANTHER" id="PTHR47162">
    <property type="entry name" value="OS02G0192300 PROTEIN"/>
    <property type="match status" value="1"/>
</dbReference>
<evidence type="ECO:0000256" key="1">
    <source>
        <dbReference type="ARBA" id="ARBA00004123"/>
    </source>
</evidence>
<dbReference type="EMBL" id="JAAGAX010000017">
    <property type="protein sequence ID" value="KAF2286622.1"/>
    <property type="molecule type" value="Genomic_DNA"/>
</dbReference>
<evidence type="ECO:0000256" key="2">
    <source>
        <dbReference type="ARBA" id="ARBA00023242"/>
    </source>
</evidence>
<dbReference type="AlphaFoldDB" id="A0A6A6KCN5"/>
<proteinExistence type="predicted"/>
<keyword evidence="5" id="KW-1185">Reference proteome</keyword>
<evidence type="ECO:0008006" key="6">
    <source>
        <dbReference type="Google" id="ProtNLM"/>
    </source>
</evidence>
<comment type="subcellular location">
    <subcellularLocation>
        <location evidence="1">Nucleus</location>
    </subcellularLocation>
</comment>
<keyword evidence="2" id="KW-0539">Nucleus</keyword>
<dbReference type="GO" id="GO:0140993">
    <property type="term" value="F:histone modifying activity"/>
    <property type="evidence" value="ECO:0007669"/>
    <property type="project" value="UniProtKB-ARBA"/>
</dbReference>
<organism evidence="4 5">
    <name type="scientific">Hevea brasiliensis</name>
    <name type="common">Para rubber tree</name>
    <name type="synonym">Siphonia brasiliensis</name>
    <dbReference type="NCBI Taxonomy" id="3981"/>
    <lineage>
        <taxon>Eukaryota</taxon>
        <taxon>Viridiplantae</taxon>
        <taxon>Streptophyta</taxon>
        <taxon>Embryophyta</taxon>
        <taxon>Tracheophyta</taxon>
        <taxon>Spermatophyta</taxon>
        <taxon>Magnoliopsida</taxon>
        <taxon>eudicotyledons</taxon>
        <taxon>Gunneridae</taxon>
        <taxon>Pentapetalae</taxon>
        <taxon>rosids</taxon>
        <taxon>fabids</taxon>
        <taxon>Malpighiales</taxon>
        <taxon>Euphorbiaceae</taxon>
        <taxon>Crotonoideae</taxon>
        <taxon>Micrandreae</taxon>
        <taxon>Hevea</taxon>
    </lineage>
</organism>
<evidence type="ECO:0000256" key="3">
    <source>
        <dbReference type="SAM" id="MobiDB-lite"/>
    </source>
</evidence>
<reference evidence="4 5" key="1">
    <citation type="journal article" date="2020" name="Mol. Plant">
        <title>The Chromosome-Based Rubber Tree Genome Provides New Insights into Spurge Genome Evolution and Rubber Biosynthesis.</title>
        <authorList>
            <person name="Liu J."/>
            <person name="Shi C."/>
            <person name="Shi C.C."/>
            <person name="Li W."/>
            <person name="Zhang Q.J."/>
            <person name="Zhang Y."/>
            <person name="Li K."/>
            <person name="Lu H.F."/>
            <person name="Shi C."/>
            <person name="Zhu S.T."/>
            <person name="Xiao Z.Y."/>
            <person name="Nan H."/>
            <person name="Yue Y."/>
            <person name="Zhu X.G."/>
            <person name="Wu Y."/>
            <person name="Hong X.N."/>
            <person name="Fan G.Y."/>
            <person name="Tong Y."/>
            <person name="Zhang D."/>
            <person name="Mao C.L."/>
            <person name="Liu Y.L."/>
            <person name="Hao S.J."/>
            <person name="Liu W.Q."/>
            <person name="Lv M.Q."/>
            <person name="Zhang H.B."/>
            <person name="Liu Y."/>
            <person name="Hu-Tang G.R."/>
            <person name="Wang J.P."/>
            <person name="Wang J.H."/>
            <person name="Sun Y.H."/>
            <person name="Ni S.B."/>
            <person name="Chen W.B."/>
            <person name="Zhang X.C."/>
            <person name="Jiao Y.N."/>
            <person name="Eichler E.E."/>
            <person name="Li G.H."/>
            <person name="Liu X."/>
            <person name="Gao L.Z."/>
        </authorList>
    </citation>
    <scope>NUCLEOTIDE SEQUENCE [LARGE SCALE GENOMIC DNA]</scope>
    <source>
        <strain evidence="5">cv. GT1</strain>
        <tissue evidence="4">Leaf</tissue>
    </source>
</reference>
<dbReference type="PANTHER" id="PTHR47162:SF10">
    <property type="entry name" value="METHYL-CPG-BINDING DOMAIN-CONTAINING PROTEIN 9 ISOFORM X1"/>
    <property type="match status" value="1"/>
</dbReference>
<comment type="caution">
    <text evidence="4">The sequence shown here is derived from an EMBL/GenBank/DDBJ whole genome shotgun (WGS) entry which is preliminary data.</text>
</comment>
<dbReference type="Pfam" id="PF05965">
    <property type="entry name" value="FYRC"/>
    <property type="match status" value="1"/>
</dbReference>
<sequence length="641" mass="70324">MELNDSDGKSGESRSLPFDIDLNETPLSSPRDIVVAVTGDDVVPTPAKGEDVRDAKSKLVFLDINALPSEAEGEGNGELVNSGMHSVPDASSIGNSNNAPVTCSNLLFVGNQCDNVKIPGNVTTVIKSGPVDIVQQRMNFVRTMREIDPHSVFIGRQHWTSDYSANTDRNDGFSLARNRLHLHRRRKESLIFSRSKDLKEYQENLKSSFASKFSSGIEFMDAEACKLRSNIRAAHANSEPAGVYGSSHYKDGFPVQFEDFSILSVGEVDPRPSYHCSSQIWPVGYRSSWHDRITGSLFVCDISDGGDCGPVFKMIFSDHSPPHLDFNILTGVATSLDEVSNLQGIDGLQSNSYHVPQGIGKAAISNRRPGDDIGEFLVQGRSSSSTVEAIESTDALAKFGHMSYPLCIPLHVESNDELTTSCEALLKWIGQDRFGLDVDFVQEIIELLPGVHSCSEYTFLNKRSEKSKLQTVGNGFLLAKRKDDVQSEKETYNILKGCKNHKKQLLKEFCPPGKPLSSKLPTVLVGDVLQLLAEATKHIFGTSKNISDNLNVESIDSVAPSSSKEVKVNNGEVPEWARVLEPVRKLPTNVGARIRRCIYDALALNPPEWATKILEHSISKEVYKGNASGPTKKLCAVTSEK</sequence>
<protein>
    <recommendedName>
        <fullName evidence="6">FYR C-terminal domain-containing protein</fullName>
    </recommendedName>
</protein>
<dbReference type="Gene3D" id="3.30.160.360">
    <property type="match status" value="1"/>
</dbReference>
<evidence type="ECO:0000313" key="4">
    <source>
        <dbReference type="EMBL" id="KAF2286622.1"/>
    </source>
</evidence>
<dbReference type="GO" id="GO:0005634">
    <property type="term" value="C:nucleus"/>
    <property type="evidence" value="ECO:0007669"/>
    <property type="project" value="UniProtKB-SubCell"/>
</dbReference>
<dbReference type="GO" id="GO:0048731">
    <property type="term" value="P:system development"/>
    <property type="evidence" value="ECO:0007669"/>
    <property type="project" value="UniProtKB-ARBA"/>
</dbReference>
<dbReference type="InterPro" id="IPR003888">
    <property type="entry name" value="FYrich_N"/>
</dbReference>
<feature type="compositionally biased region" description="Basic and acidic residues" evidence="3">
    <location>
        <begin position="1"/>
        <end position="12"/>
    </location>
</feature>
<dbReference type="PROSITE" id="PS51543">
    <property type="entry name" value="FYRC"/>
    <property type="match status" value="1"/>
</dbReference>
<accession>A0A6A6KCN5</accession>
<name>A0A6A6KCN5_HEVBR</name>
<dbReference type="InterPro" id="IPR003889">
    <property type="entry name" value="FYrich_C"/>
</dbReference>